<feature type="non-terminal residue" evidence="1">
    <location>
        <position position="165"/>
    </location>
</feature>
<dbReference type="AlphaFoldDB" id="A0A5C3P4Q4"/>
<keyword evidence="2" id="KW-1185">Reference proteome</keyword>
<organism evidence="1 2">
    <name type="scientific">Polyporus arcularius HHB13444</name>
    <dbReference type="NCBI Taxonomy" id="1314778"/>
    <lineage>
        <taxon>Eukaryota</taxon>
        <taxon>Fungi</taxon>
        <taxon>Dikarya</taxon>
        <taxon>Basidiomycota</taxon>
        <taxon>Agaricomycotina</taxon>
        <taxon>Agaricomycetes</taxon>
        <taxon>Polyporales</taxon>
        <taxon>Polyporaceae</taxon>
        <taxon>Polyporus</taxon>
    </lineage>
</organism>
<dbReference type="EMBL" id="ML211332">
    <property type="protein sequence ID" value="TFK84222.1"/>
    <property type="molecule type" value="Genomic_DNA"/>
</dbReference>
<evidence type="ECO:0000313" key="2">
    <source>
        <dbReference type="Proteomes" id="UP000308197"/>
    </source>
</evidence>
<dbReference type="Gene3D" id="3.60.130.30">
    <property type="match status" value="1"/>
</dbReference>
<protein>
    <submittedName>
        <fullName evidence="1">Uncharacterized protein</fullName>
    </submittedName>
</protein>
<gene>
    <name evidence="1" type="ORF">K466DRAFT_456696</name>
</gene>
<name>A0A5C3P4Q4_9APHY</name>
<dbReference type="Proteomes" id="UP000308197">
    <property type="component" value="Unassembled WGS sequence"/>
</dbReference>
<dbReference type="STRING" id="1314778.A0A5C3P4Q4"/>
<reference evidence="1 2" key="1">
    <citation type="journal article" date="2019" name="Nat. Ecol. Evol.">
        <title>Megaphylogeny resolves global patterns of mushroom evolution.</title>
        <authorList>
            <person name="Varga T."/>
            <person name="Krizsan K."/>
            <person name="Foldi C."/>
            <person name="Dima B."/>
            <person name="Sanchez-Garcia M."/>
            <person name="Sanchez-Ramirez S."/>
            <person name="Szollosi G.J."/>
            <person name="Szarkandi J.G."/>
            <person name="Papp V."/>
            <person name="Albert L."/>
            <person name="Andreopoulos W."/>
            <person name="Angelini C."/>
            <person name="Antonin V."/>
            <person name="Barry K.W."/>
            <person name="Bougher N.L."/>
            <person name="Buchanan P."/>
            <person name="Buyck B."/>
            <person name="Bense V."/>
            <person name="Catcheside P."/>
            <person name="Chovatia M."/>
            <person name="Cooper J."/>
            <person name="Damon W."/>
            <person name="Desjardin D."/>
            <person name="Finy P."/>
            <person name="Geml J."/>
            <person name="Haridas S."/>
            <person name="Hughes K."/>
            <person name="Justo A."/>
            <person name="Karasinski D."/>
            <person name="Kautmanova I."/>
            <person name="Kiss B."/>
            <person name="Kocsube S."/>
            <person name="Kotiranta H."/>
            <person name="LaButti K.M."/>
            <person name="Lechner B.E."/>
            <person name="Liimatainen K."/>
            <person name="Lipzen A."/>
            <person name="Lukacs Z."/>
            <person name="Mihaltcheva S."/>
            <person name="Morgado L.N."/>
            <person name="Niskanen T."/>
            <person name="Noordeloos M.E."/>
            <person name="Ohm R.A."/>
            <person name="Ortiz-Santana B."/>
            <person name="Ovrebo C."/>
            <person name="Racz N."/>
            <person name="Riley R."/>
            <person name="Savchenko A."/>
            <person name="Shiryaev A."/>
            <person name="Soop K."/>
            <person name="Spirin V."/>
            <person name="Szebenyi C."/>
            <person name="Tomsovsky M."/>
            <person name="Tulloss R.E."/>
            <person name="Uehling J."/>
            <person name="Grigoriev I.V."/>
            <person name="Vagvolgyi C."/>
            <person name="Papp T."/>
            <person name="Martin F.M."/>
            <person name="Miettinen O."/>
            <person name="Hibbett D.S."/>
            <person name="Nagy L.G."/>
        </authorList>
    </citation>
    <scope>NUCLEOTIDE SEQUENCE [LARGE SCALE GENOMIC DNA]</scope>
    <source>
        <strain evidence="1 2">HHB13444</strain>
    </source>
</reference>
<accession>A0A5C3P4Q4</accession>
<proteinExistence type="predicted"/>
<feature type="non-terminal residue" evidence="1">
    <location>
        <position position="1"/>
    </location>
</feature>
<evidence type="ECO:0000313" key="1">
    <source>
        <dbReference type="EMBL" id="TFK84222.1"/>
    </source>
</evidence>
<dbReference type="InParanoid" id="A0A5C3P4Q4"/>
<sequence>ALFKIVQPKLYSHFERILFKVLEQDHTLHPPFETVFAEVTFDWAGSTTHVFKGVATNHYAGGWCAILTLGRYDHKRRGQIVFWDLNVVVELPPRSVIFIPSGIVRYSILAVAPHEQRCTMTLHSGGGLFLWAGCGYRAFPAFSAAGQQFAHTGLDRWKDALSLFS</sequence>